<dbReference type="OrthoDB" id="2676448at2759"/>
<gene>
    <name evidence="1" type="ORF">HD556DRAFT_1222940</name>
</gene>
<proteinExistence type="predicted"/>
<dbReference type="EMBL" id="JABBWE010000001">
    <property type="protein sequence ID" value="KAG1810321.1"/>
    <property type="molecule type" value="Genomic_DNA"/>
</dbReference>
<dbReference type="Proteomes" id="UP000719766">
    <property type="component" value="Unassembled WGS sequence"/>
</dbReference>
<feature type="non-terminal residue" evidence="1">
    <location>
        <position position="78"/>
    </location>
</feature>
<keyword evidence="2" id="KW-1185">Reference proteome</keyword>
<dbReference type="RefSeq" id="XP_041167986.1">
    <property type="nucleotide sequence ID" value="XM_041296847.1"/>
</dbReference>
<name>A0A9P7JA04_9AGAM</name>
<accession>A0A9P7JA04</accession>
<dbReference type="GeneID" id="64590611"/>
<protein>
    <submittedName>
        <fullName evidence="1">Uncharacterized protein</fullName>
    </submittedName>
</protein>
<dbReference type="AlphaFoldDB" id="A0A9P7JA04"/>
<sequence length="78" mass="9117">IVTMEVKLGIMHCWQPSSPEYQETLKYMCVCKYHKALDDLQCLVVQHLFELQRLNVSQTAYKMCTHIAKSLQARCRAI</sequence>
<evidence type="ECO:0000313" key="1">
    <source>
        <dbReference type="EMBL" id="KAG1810321.1"/>
    </source>
</evidence>
<comment type="caution">
    <text evidence="1">The sequence shown here is derived from an EMBL/GenBank/DDBJ whole genome shotgun (WGS) entry which is preliminary data.</text>
</comment>
<reference evidence="1" key="1">
    <citation type="journal article" date="2020" name="New Phytol.">
        <title>Comparative genomics reveals dynamic genome evolution in host specialist ectomycorrhizal fungi.</title>
        <authorList>
            <person name="Lofgren L.A."/>
            <person name="Nguyen N.H."/>
            <person name="Vilgalys R."/>
            <person name="Ruytinx J."/>
            <person name="Liao H.L."/>
            <person name="Branco S."/>
            <person name="Kuo A."/>
            <person name="LaButti K."/>
            <person name="Lipzen A."/>
            <person name="Andreopoulos W."/>
            <person name="Pangilinan J."/>
            <person name="Riley R."/>
            <person name="Hundley H."/>
            <person name="Na H."/>
            <person name="Barry K."/>
            <person name="Grigoriev I.V."/>
            <person name="Stajich J.E."/>
            <person name="Kennedy P.G."/>
        </authorList>
    </citation>
    <scope>NUCLEOTIDE SEQUENCE</scope>
    <source>
        <strain evidence="1">S12</strain>
    </source>
</reference>
<organism evidence="1 2">
    <name type="scientific">Suillus plorans</name>
    <dbReference type="NCBI Taxonomy" id="116603"/>
    <lineage>
        <taxon>Eukaryota</taxon>
        <taxon>Fungi</taxon>
        <taxon>Dikarya</taxon>
        <taxon>Basidiomycota</taxon>
        <taxon>Agaricomycotina</taxon>
        <taxon>Agaricomycetes</taxon>
        <taxon>Agaricomycetidae</taxon>
        <taxon>Boletales</taxon>
        <taxon>Suillineae</taxon>
        <taxon>Suillaceae</taxon>
        <taxon>Suillus</taxon>
    </lineage>
</organism>
<evidence type="ECO:0000313" key="2">
    <source>
        <dbReference type="Proteomes" id="UP000719766"/>
    </source>
</evidence>